<dbReference type="EMBL" id="JBGCBD010000002">
    <property type="protein sequence ID" value="MEY9813658.1"/>
    <property type="molecule type" value="Genomic_DNA"/>
</dbReference>
<protein>
    <submittedName>
        <fullName evidence="1">Uncharacterized protein</fullName>
    </submittedName>
</protein>
<comment type="caution">
    <text evidence="1">The sequence shown here is derived from an EMBL/GenBank/DDBJ whole genome shotgun (WGS) entry which is preliminary data.</text>
</comment>
<proteinExistence type="predicted"/>
<evidence type="ECO:0000313" key="2">
    <source>
        <dbReference type="Proteomes" id="UP001565447"/>
    </source>
</evidence>
<accession>A0ACC6UQF4</accession>
<evidence type="ECO:0000313" key="1">
    <source>
        <dbReference type="EMBL" id="MEY9813658.1"/>
    </source>
</evidence>
<reference evidence="1" key="1">
    <citation type="submission" date="2024-07" db="EMBL/GenBank/DDBJ databases">
        <title>Genome sequencing of plant associated microbes to promote plant fitness in Sorghum bicolor and Oryza sativa.</title>
        <authorList>
            <person name="Coleman-Derr D."/>
        </authorList>
    </citation>
    <scope>NUCLEOTIDE SEQUENCE</scope>
    <source>
        <strain evidence="1">SAI-173</strain>
    </source>
</reference>
<name>A0ACC6UQF4_STRAO</name>
<sequence length="231" mass="24717">MNSPEARVQMTTETAEAAQRALTGSDGIEVRWIMPEGFFELPFEADDLDELADQLVALAKQALPGADEEVQLQYAAMCAAHYDEFIEAGVQYAGFVNTEVDGVRCTATVNVSLMDLDERAGRNPAGFLATTMRHLGLGQVDEVQLPCGPAVTCVGNRASNVDGVLTQSGQDEPIWTSFIQVQIPLSNGTVLVLEMGTPTVEGWDVFSAMFAGIVKSVRLFDDSGGPLVMPG</sequence>
<dbReference type="Proteomes" id="UP001565447">
    <property type="component" value="Unassembled WGS sequence"/>
</dbReference>
<gene>
    <name evidence="1" type="ORF">RKD21_003915</name>
</gene>
<keyword evidence="2" id="KW-1185">Reference proteome</keyword>
<organism evidence="1 2">
    <name type="scientific">Streptomyces albogriseolus</name>
    <dbReference type="NCBI Taxonomy" id="1887"/>
    <lineage>
        <taxon>Bacteria</taxon>
        <taxon>Bacillati</taxon>
        <taxon>Actinomycetota</taxon>
        <taxon>Actinomycetes</taxon>
        <taxon>Kitasatosporales</taxon>
        <taxon>Streptomycetaceae</taxon>
        <taxon>Streptomyces</taxon>
        <taxon>Streptomyces albogriseolus group</taxon>
    </lineage>
</organism>